<comment type="caution">
    <text evidence="1">The sequence shown here is derived from an EMBL/GenBank/DDBJ whole genome shotgun (WGS) entry which is preliminary data.</text>
</comment>
<evidence type="ECO:0000313" key="2">
    <source>
        <dbReference type="Proteomes" id="UP000811246"/>
    </source>
</evidence>
<name>A0A922AG74_CARIL</name>
<gene>
    <name evidence="1" type="ORF">I3842_13G056100</name>
</gene>
<proteinExistence type="predicted"/>
<dbReference type="EMBL" id="CM031837">
    <property type="protein sequence ID" value="KAG6680704.1"/>
    <property type="molecule type" value="Genomic_DNA"/>
</dbReference>
<dbReference type="AlphaFoldDB" id="A0A922AG74"/>
<dbReference type="Proteomes" id="UP000811246">
    <property type="component" value="Chromosome 13"/>
</dbReference>
<evidence type="ECO:0000313" key="1">
    <source>
        <dbReference type="EMBL" id="KAG6680704.1"/>
    </source>
</evidence>
<organism evidence="1 2">
    <name type="scientific">Carya illinoinensis</name>
    <name type="common">Pecan</name>
    <dbReference type="NCBI Taxonomy" id="32201"/>
    <lineage>
        <taxon>Eukaryota</taxon>
        <taxon>Viridiplantae</taxon>
        <taxon>Streptophyta</taxon>
        <taxon>Embryophyta</taxon>
        <taxon>Tracheophyta</taxon>
        <taxon>Spermatophyta</taxon>
        <taxon>Magnoliopsida</taxon>
        <taxon>eudicotyledons</taxon>
        <taxon>Gunneridae</taxon>
        <taxon>Pentapetalae</taxon>
        <taxon>rosids</taxon>
        <taxon>fabids</taxon>
        <taxon>Fagales</taxon>
        <taxon>Juglandaceae</taxon>
        <taxon>Carya</taxon>
    </lineage>
</organism>
<protein>
    <submittedName>
        <fullName evidence="1">Uncharacterized protein</fullName>
    </submittedName>
</protein>
<accession>A0A922AG74</accession>
<sequence length="51" mass="5531">MKGAADILALLSIFSVWDFCDVKRDANHVAHLLAKAAISLTSNSVFLDKVD</sequence>
<reference evidence="1" key="1">
    <citation type="submission" date="2021-01" db="EMBL/GenBank/DDBJ databases">
        <authorList>
            <person name="Lovell J.T."/>
            <person name="Bentley N."/>
            <person name="Bhattarai G."/>
            <person name="Jenkins J.W."/>
            <person name="Sreedasyam A."/>
            <person name="Alarcon Y."/>
            <person name="Bock C."/>
            <person name="Boston L."/>
            <person name="Carlson J."/>
            <person name="Cervantes K."/>
            <person name="Clermont K."/>
            <person name="Krom N."/>
            <person name="Kubenka K."/>
            <person name="Mamidi S."/>
            <person name="Mattison C."/>
            <person name="Monteros M."/>
            <person name="Pisani C."/>
            <person name="Plott C."/>
            <person name="Rajasekar S."/>
            <person name="Rhein H.S."/>
            <person name="Rohla C."/>
            <person name="Song M."/>
            <person name="Hilaire R.S."/>
            <person name="Shu S."/>
            <person name="Wells L."/>
            <person name="Wang X."/>
            <person name="Webber J."/>
            <person name="Heerema R.J."/>
            <person name="Klein P."/>
            <person name="Conner P."/>
            <person name="Grauke L."/>
            <person name="Grimwood J."/>
            <person name="Schmutz J."/>
            <person name="Randall J.J."/>
        </authorList>
    </citation>
    <scope>NUCLEOTIDE SEQUENCE</scope>
    <source>
        <tissue evidence="1">Leaf</tissue>
    </source>
</reference>